<keyword evidence="2" id="KW-0413">Isomerase</keyword>
<name>A0ABT1CJ22_9PROT</name>
<protein>
    <submittedName>
        <fullName evidence="3">AGE family epimerase/isomerase</fullName>
    </submittedName>
</protein>
<evidence type="ECO:0000313" key="4">
    <source>
        <dbReference type="Proteomes" id="UP001523401"/>
    </source>
</evidence>
<dbReference type="Proteomes" id="UP001523401">
    <property type="component" value="Unassembled WGS sequence"/>
</dbReference>
<accession>A0ABT1CJ22</accession>
<dbReference type="SUPFAM" id="SSF48208">
    <property type="entry name" value="Six-hairpin glycosidases"/>
    <property type="match status" value="1"/>
</dbReference>
<dbReference type="InterPro" id="IPR012341">
    <property type="entry name" value="6hp_glycosidase-like_sf"/>
</dbReference>
<dbReference type="RefSeq" id="WP_252849860.1">
    <property type="nucleotide sequence ID" value="NZ_BAPW01000040.1"/>
</dbReference>
<organism evidence="3 4">
    <name type="scientific">Asaia lannensis NBRC 102526</name>
    <dbReference type="NCBI Taxonomy" id="1307926"/>
    <lineage>
        <taxon>Bacteria</taxon>
        <taxon>Pseudomonadati</taxon>
        <taxon>Pseudomonadota</taxon>
        <taxon>Alphaproteobacteria</taxon>
        <taxon>Acetobacterales</taxon>
        <taxon>Acetobacteraceae</taxon>
        <taxon>Asaia</taxon>
    </lineage>
</organism>
<comment type="similarity">
    <text evidence="1">Belongs to the N-acylglucosamine 2-epimerase family.</text>
</comment>
<dbReference type="EMBL" id="JAMXQU010000011">
    <property type="protein sequence ID" value="MCO6160832.1"/>
    <property type="molecule type" value="Genomic_DNA"/>
</dbReference>
<evidence type="ECO:0000313" key="3">
    <source>
        <dbReference type="EMBL" id="MCO6160832.1"/>
    </source>
</evidence>
<comment type="caution">
    <text evidence="3">The sequence shown here is derived from an EMBL/GenBank/DDBJ whole genome shotgun (WGS) entry which is preliminary data.</text>
</comment>
<sequence length="393" mass="44361">MTRGMHNTAPAIRDRWRNWLFDQALPLWSRAGFDSARTLFHERLDWQGRPIRLDALRLMVQARQIATYCRAAIDGVYDAGAQALDCLDRVETLFHRADSQPGWVFSIGTDNRPANTKRDLYAHAFILFAYGWAIRYADRPKDREMARCIADEIDLIFTADNGGYLDAIPDEGRQRSQNPHMHLLEAYLVVFEATRDSFYLDKAQKLVELARAHLIDARSGLLLEFFAPDWSPLAPRGANQVQAGHLFEWSWLLRDFGRLAGVTQNGSDAEAGWRNLTALHLFRAGFAHGCDPERGVVLDSMSDTHTVLEHSARIWAQTELLRLLYTPGLTDKADQATHYASAFMDIFAPSHLEGGWIDHIDAQGSALVDYMPASSLYHIYGAGREIIGHKPVA</sequence>
<dbReference type="InterPro" id="IPR010819">
    <property type="entry name" value="AGE/CE"/>
</dbReference>
<evidence type="ECO:0000256" key="1">
    <source>
        <dbReference type="ARBA" id="ARBA00008558"/>
    </source>
</evidence>
<dbReference type="Pfam" id="PF07221">
    <property type="entry name" value="GlcNAc_2-epim"/>
    <property type="match status" value="1"/>
</dbReference>
<gene>
    <name evidence="3" type="ORF">NF685_12400</name>
</gene>
<dbReference type="Gene3D" id="1.50.10.10">
    <property type="match status" value="1"/>
</dbReference>
<keyword evidence="4" id="KW-1185">Reference proteome</keyword>
<dbReference type="InterPro" id="IPR008928">
    <property type="entry name" value="6-hairpin_glycosidase_sf"/>
</dbReference>
<evidence type="ECO:0000256" key="2">
    <source>
        <dbReference type="ARBA" id="ARBA00023235"/>
    </source>
</evidence>
<reference evidence="3 4" key="1">
    <citation type="submission" date="2022-06" db="EMBL/GenBank/DDBJ databases">
        <title>Whole-genome of Asaia lannensis strain LMG 27011T.</title>
        <authorList>
            <person name="Sombolestani A."/>
        </authorList>
    </citation>
    <scope>NUCLEOTIDE SEQUENCE [LARGE SCALE GENOMIC DNA]</scope>
    <source>
        <strain evidence="3 4">NBRC 102526</strain>
    </source>
</reference>
<dbReference type="PANTHER" id="PTHR15108">
    <property type="entry name" value="N-ACYLGLUCOSAMINE-2-EPIMERASE"/>
    <property type="match status" value="1"/>
</dbReference>
<proteinExistence type="inferred from homology"/>